<evidence type="ECO:0000313" key="8">
    <source>
        <dbReference type="EMBL" id="TDH71648.1"/>
    </source>
</evidence>
<dbReference type="EMBL" id="SHOA02000004">
    <property type="protein sequence ID" value="TDH71385.1"/>
    <property type="molecule type" value="Genomic_DNA"/>
</dbReference>
<dbReference type="AlphaFoldDB" id="A0A976FIY5"/>
<evidence type="ECO:0000313" key="3">
    <source>
        <dbReference type="EMBL" id="TDH65849.1"/>
    </source>
</evidence>
<evidence type="ECO:0000313" key="7">
    <source>
        <dbReference type="EMBL" id="TDH71385.1"/>
    </source>
</evidence>
<keyword evidence="13" id="KW-1185">Reference proteome</keyword>
<dbReference type="GO" id="GO:0006898">
    <property type="term" value="P:receptor-mediated endocytosis"/>
    <property type="evidence" value="ECO:0007669"/>
    <property type="project" value="TreeGrafter"/>
</dbReference>
<dbReference type="EMBL" id="SHOA02000015">
    <property type="protein sequence ID" value="TDH71648.1"/>
    <property type="molecule type" value="Genomic_DNA"/>
</dbReference>
<evidence type="ECO:0000313" key="13">
    <source>
        <dbReference type="Proteomes" id="UP000294530"/>
    </source>
</evidence>
<dbReference type="RefSeq" id="XP_067822824.1">
    <property type="nucleotide sequence ID" value="XM_067958649.1"/>
</dbReference>
<sequence>MVANPLIDSTLPSGSFSGGDTVIAQYLATKESWWVTYPRILVVTASTLSTYNPETFLCTNQWNIIDIEAVKLFPTKNDFVLRLETSRFRSARLKFNCPARGHLLSLLAKLRCQAKGKASLYRLVYAPRIHFRCIEQYANGSNKLLFLQVTVSSIVFLDERGRHVQNLPYLYLRMTAYSTEHCEGMVLSTAFHDRFFICTDRHDCLNAIVAAANEVGIGLCTTSTHITAQQLRFHNLKLLNRASVIRFDVKMANTTVDEGDAVPRSDSSDTEKKVYKKIQLILQGDFIVEMHCSMRTVIARPYSALLAIVRPDWDLRMLVLEFKQEELLILDVDGRDQLVIMLLLVCREAGQHNVVLNSSRFNYCRFYYPHTADSATDDSNTAGVTMTTFLLRRLSHTGRGEDSYGEKGRSSSVWSFRRRQGGLRASLGNNDTARSDTSQRGGWFQRRINSNKRATEPSFDMRHSIDSGLFMYEGVSITVAMEELNANLPLDELMHSGPGQADEVNKSIRLVFEHFIMLVATHRRYGDTTRSEITTTIQALLRLYHHPDACFTDEMIPQLFDTVHELVLQQEVLTCYWCLRLLQCLLGIRTINTAPGCNGAGDQRAKLIQHLVYHEALLHTIAELIPASLDDLNNSSGVANLSFNGTAFWVDDPEIEFDLLSNSSTHPSILFTKEAQIQNTINVVFYETLLTLHQIVVYLQSAVMEQRATLDCPNYVAASNRHSLQKNNLNDTLAVKQIEAVAEKLLEKHRFLVESIIDVRLVRMAETSVALVKFVLCHFATRATHQPHVSPLSHFIERDYNDTQKERLRALNSFLNSYQAITESSLEPPSLLFCTGKTIEMPVYAFSNSTSDCTNAAADRLLYQKKLNDVASNGSMRLEYLNSMKSPSSIRDDKKNTPIKPEPYKSPSEEMLQKLLTQKKKKKCILSLNGESTCRSHVKQQAKYDLNHAFGPQICKKQNQLSVPAPEKRLSGQISPISIACKETSFLSEMDTENTIRPLLESRYSFPGTCSSQAFQASFKASGSRTSNECDACIGCNDVCTNEICFSCAEKKYHVCVAFANSLVTSRATGHQSISNYRMSSSNEHSCNVEREYSSCEMKRHQNQRSCWIRIGDSIADVTSLLVVHPGGAHVILEAAKHGKDCGRILELHPPAALEKVMQYRLGRYYCCSSS</sequence>
<evidence type="ECO:0000313" key="5">
    <source>
        <dbReference type="EMBL" id="TDH67554.1"/>
    </source>
</evidence>
<dbReference type="InterPro" id="IPR045802">
    <property type="entry name" value="GRV2/DNAJC13_N"/>
</dbReference>
<dbReference type="InterPro" id="IPR044978">
    <property type="entry name" value="GRV2/DNAJC13"/>
</dbReference>
<dbReference type="Gene3D" id="3.10.120.10">
    <property type="entry name" value="Cytochrome b5-like heme/steroid binding domain"/>
    <property type="match status" value="1"/>
</dbReference>
<organism evidence="4 13">
    <name type="scientific">Bremia lactucae</name>
    <name type="common">Lettuce downy mildew</name>
    <dbReference type="NCBI Taxonomy" id="4779"/>
    <lineage>
        <taxon>Eukaryota</taxon>
        <taxon>Sar</taxon>
        <taxon>Stramenopiles</taxon>
        <taxon>Oomycota</taxon>
        <taxon>Peronosporomycetes</taxon>
        <taxon>Peronosporales</taxon>
        <taxon>Peronosporaceae</taxon>
        <taxon>Bremia</taxon>
    </lineage>
</organism>
<dbReference type="OrthoDB" id="69656at2759"/>
<reference evidence="4 13" key="1">
    <citation type="journal article" date="2021" name="Genome Biol.">
        <title>AFLAP: assembly-free linkage analysis pipeline using k-mers from genome sequencing data.</title>
        <authorList>
            <person name="Fletcher K."/>
            <person name="Zhang L."/>
            <person name="Gil J."/>
            <person name="Han R."/>
            <person name="Cavanaugh K."/>
            <person name="Michelmore R."/>
        </authorList>
    </citation>
    <scope>NUCLEOTIDE SEQUENCE [LARGE SCALE GENOMIC DNA]</scope>
    <source>
        <strain evidence="4 13">SF5</strain>
    </source>
</reference>
<dbReference type="SUPFAM" id="SSF55856">
    <property type="entry name" value="Cytochrome b5-like heme/steroid binding domain"/>
    <property type="match status" value="1"/>
</dbReference>
<dbReference type="EMBL" id="SHOA02000014">
    <property type="protein sequence ID" value="TDH67554.1"/>
    <property type="molecule type" value="Genomic_DNA"/>
</dbReference>
<evidence type="ECO:0000313" key="10">
    <source>
        <dbReference type="EMBL" id="TDH73182.1"/>
    </source>
</evidence>
<dbReference type="Pfam" id="PF00173">
    <property type="entry name" value="Cyt-b5"/>
    <property type="match status" value="1"/>
</dbReference>
<evidence type="ECO:0000256" key="1">
    <source>
        <dbReference type="SAM" id="MobiDB-lite"/>
    </source>
</evidence>
<dbReference type="InterPro" id="IPR036400">
    <property type="entry name" value="Cyt_B5-like_heme/steroid_sf"/>
</dbReference>
<dbReference type="Pfam" id="PF19432">
    <property type="entry name" value="RME-8_N"/>
    <property type="match status" value="1"/>
</dbReference>
<dbReference type="EMBL" id="SHOA02000013">
    <property type="protein sequence ID" value="TDH65849.1"/>
    <property type="molecule type" value="Genomic_DNA"/>
</dbReference>
<dbReference type="GO" id="GO:2000641">
    <property type="term" value="P:regulation of early endosome to late endosome transport"/>
    <property type="evidence" value="ECO:0007669"/>
    <property type="project" value="InterPro"/>
</dbReference>
<protein>
    <recommendedName>
        <fullName evidence="2">Cytochrome b5 heme-binding domain-containing protein</fullName>
    </recommendedName>
</protein>
<dbReference type="EMBL" id="SHOA02000001">
    <property type="protein sequence ID" value="TDH73182.1"/>
    <property type="molecule type" value="Genomic_DNA"/>
</dbReference>
<evidence type="ECO:0000313" key="6">
    <source>
        <dbReference type="EMBL" id="TDH71135.1"/>
    </source>
</evidence>
<dbReference type="GO" id="GO:0007032">
    <property type="term" value="P:endosome organization"/>
    <property type="evidence" value="ECO:0007669"/>
    <property type="project" value="InterPro"/>
</dbReference>
<dbReference type="EMBL" id="SHOA02000001">
    <property type="protein sequence ID" value="TDH73326.1"/>
    <property type="molecule type" value="Genomic_DNA"/>
</dbReference>
<dbReference type="PANTHER" id="PTHR36983">
    <property type="entry name" value="DNAJ HOMOLOG SUBFAMILY C MEMBER 13"/>
    <property type="match status" value="1"/>
</dbReference>
<dbReference type="PANTHER" id="PTHR36983:SF2">
    <property type="entry name" value="DNAJ HOMOLOG SUBFAMILY C MEMBER 13"/>
    <property type="match status" value="1"/>
</dbReference>
<dbReference type="EMBL" id="SHOA02000004">
    <property type="protein sequence ID" value="TDH71135.1"/>
    <property type="molecule type" value="Genomic_DNA"/>
</dbReference>
<dbReference type="EMBL" id="SHOA02000012">
    <property type="protein sequence ID" value="TDH72112.1"/>
    <property type="molecule type" value="Genomic_DNA"/>
</dbReference>
<dbReference type="EMBL" id="SHOA02000014">
    <property type="protein sequence ID" value="TDH67431.1"/>
    <property type="molecule type" value="Genomic_DNA"/>
</dbReference>
<accession>A0A976FIY5</accession>
<feature type="region of interest" description="Disordered" evidence="1">
    <location>
        <begin position="883"/>
        <end position="906"/>
    </location>
</feature>
<feature type="domain" description="Cytochrome b5 heme-binding" evidence="2">
    <location>
        <begin position="1090"/>
        <end position="1166"/>
    </location>
</feature>
<evidence type="ECO:0000313" key="4">
    <source>
        <dbReference type="EMBL" id="TDH67431.1"/>
    </source>
</evidence>
<comment type="caution">
    <text evidence="4">The sequence shown here is derived from an EMBL/GenBank/DDBJ whole genome shotgun (WGS) entry which is preliminary data.</text>
</comment>
<dbReference type="SMART" id="SM01117">
    <property type="entry name" value="Cyt-b5"/>
    <property type="match status" value="1"/>
</dbReference>
<dbReference type="GO" id="GO:0010008">
    <property type="term" value="C:endosome membrane"/>
    <property type="evidence" value="ECO:0007669"/>
    <property type="project" value="TreeGrafter"/>
</dbReference>
<name>A0A976FIY5_BRELC</name>
<reference evidence="4" key="2">
    <citation type="submission" date="2021-07" db="EMBL/GenBank/DDBJ databases">
        <authorList>
            <person name="Fletcher K."/>
        </authorList>
    </citation>
    <scope>NUCLEOTIDE SEQUENCE</scope>
    <source>
        <strain evidence="4">SF5</strain>
    </source>
</reference>
<evidence type="ECO:0000313" key="9">
    <source>
        <dbReference type="EMBL" id="TDH72112.1"/>
    </source>
</evidence>
<evidence type="ECO:0000313" key="11">
    <source>
        <dbReference type="EMBL" id="TDH73234.1"/>
    </source>
</evidence>
<dbReference type="EMBL" id="SHOA02000036">
    <property type="protein sequence ID" value="TDH73234.1"/>
    <property type="molecule type" value="Genomic_DNA"/>
</dbReference>
<proteinExistence type="predicted"/>
<dbReference type="KEGG" id="blac:94344320"/>
<gene>
    <name evidence="12" type="ORF">CCR75_000542</name>
    <name evidence="8" type="ORF">CCR75_001058</name>
    <name evidence="10" type="ORF">CCR75_002335</name>
    <name evidence="7" type="ORF">CCR75_002719</name>
    <name evidence="9" type="ORF">CCR75_003665</name>
    <name evidence="3" type="ORF">CCR75_003903</name>
    <name evidence="5" type="ORF">CCR75_004930</name>
    <name evidence="11" type="ORF">CCR75_005458</name>
    <name evidence="4" type="ORF">CCR75_006312</name>
    <name evidence="6" type="ORF">CCR75_008641</name>
</gene>
<evidence type="ECO:0000259" key="2">
    <source>
        <dbReference type="PROSITE" id="PS50255"/>
    </source>
</evidence>
<dbReference type="Proteomes" id="UP000294530">
    <property type="component" value="Unassembled WGS sequence"/>
</dbReference>
<evidence type="ECO:0000313" key="12">
    <source>
        <dbReference type="EMBL" id="TDH73326.1"/>
    </source>
</evidence>
<dbReference type="GeneID" id="94344320"/>
<dbReference type="PROSITE" id="PS50255">
    <property type="entry name" value="CYTOCHROME_B5_2"/>
    <property type="match status" value="1"/>
</dbReference>
<dbReference type="InterPro" id="IPR001199">
    <property type="entry name" value="Cyt_B5-like_heme/steroid-bd"/>
</dbReference>